<dbReference type="InterPro" id="IPR036028">
    <property type="entry name" value="SH3-like_dom_sf"/>
</dbReference>
<dbReference type="Pfam" id="PF00018">
    <property type="entry name" value="SH3_1"/>
    <property type="match status" value="2"/>
</dbReference>
<reference evidence="5" key="1">
    <citation type="submission" date="2022-11" db="EMBL/GenBank/DDBJ databases">
        <title>Centuries of genome instability and evolution in soft-shell clam transmissible cancer (bioRxiv).</title>
        <authorList>
            <person name="Hart S.F.M."/>
            <person name="Yonemitsu M.A."/>
            <person name="Giersch R.M."/>
            <person name="Beal B.F."/>
            <person name="Arriagada G."/>
            <person name="Davis B.W."/>
            <person name="Ostrander E.A."/>
            <person name="Goff S.P."/>
            <person name="Metzger M.J."/>
        </authorList>
    </citation>
    <scope>NUCLEOTIDE SEQUENCE</scope>
    <source>
        <strain evidence="5">MELC-2E11</strain>
        <tissue evidence="5">Siphon/mantle</tissue>
    </source>
</reference>
<dbReference type="SMART" id="SM00326">
    <property type="entry name" value="SH3"/>
    <property type="match status" value="2"/>
</dbReference>
<dbReference type="InterPro" id="IPR050384">
    <property type="entry name" value="Endophilin_SH3RF"/>
</dbReference>
<dbReference type="InterPro" id="IPR001452">
    <property type="entry name" value="SH3_domain"/>
</dbReference>
<keyword evidence="6" id="KW-1185">Reference proteome</keyword>
<evidence type="ECO:0000256" key="2">
    <source>
        <dbReference type="PROSITE-ProRule" id="PRU00192"/>
    </source>
</evidence>
<gene>
    <name evidence="5" type="ORF">MAR_017434</name>
</gene>
<feature type="compositionally biased region" description="Basic and acidic residues" evidence="3">
    <location>
        <begin position="202"/>
        <end position="233"/>
    </location>
</feature>
<dbReference type="Proteomes" id="UP001164746">
    <property type="component" value="Chromosome 6"/>
</dbReference>
<feature type="region of interest" description="Disordered" evidence="3">
    <location>
        <begin position="603"/>
        <end position="641"/>
    </location>
</feature>
<organism evidence="5 6">
    <name type="scientific">Mya arenaria</name>
    <name type="common">Soft-shell clam</name>
    <dbReference type="NCBI Taxonomy" id="6604"/>
    <lineage>
        <taxon>Eukaryota</taxon>
        <taxon>Metazoa</taxon>
        <taxon>Spiralia</taxon>
        <taxon>Lophotrochozoa</taxon>
        <taxon>Mollusca</taxon>
        <taxon>Bivalvia</taxon>
        <taxon>Autobranchia</taxon>
        <taxon>Heteroconchia</taxon>
        <taxon>Euheterodonta</taxon>
        <taxon>Imparidentia</taxon>
        <taxon>Neoheterodontei</taxon>
        <taxon>Myida</taxon>
        <taxon>Myoidea</taxon>
        <taxon>Myidae</taxon>
        <taxon>Mya</taxon>
    </lineage>
</organism>
<protein>
    <submittedName>
        <fullName evidence="5">SH3K1-like protein</fullName>
    </submittedName>
</protein>
<evidence type="ECO:0000256" key="3">
    <source>
        <dbReference type="SAM" id="MobiDB-lite"/>
    </source>
</evidence>
<feature type="region of interest" description="Disordered" evidence="3">
    <location>
        <begin position="195"/>
        <end position="234"/>
    </location>
</feature>
<evidence type="ECO:0000256" key="1">
    <source>
        <dbReference type="ARBA" id="ARBA00022443"/>
    </source>
</evidence>
<evidence type="ECO:0000313" key="5">
    <source>
        <dbReference type="EMBL" id="WAR07476.1"/>
    </source>
</evidence>
<proteinExistence type="predicted"/>
<feature type="domain" description="SH3" evidence="4">
    <location>
        <begin position="25"/>
        <end position="84"/>
    </location>
</feature>
<dbReference type="CDD" id="cd11873">
    <property type="entry name" value="SH3_CD2AP-like_1"/>
    <property type="match status" value="1"/>
</dbReference>
<evidence type="ECO:0000313" key="6">
    <source>
        <dbReference type="Proteomes" id="UP001164746"/>
    </source>
</evidence>
<dbReference type="PROSITE" id="PS50002">
    <property type="entry name" value="SH3"/>
    <property type="match status" value="2"/>
</dbReference>
<dbReference type="EMBL" id="CP111017">
    <property type="protein sequence ID" value="WAR07476.1"/>
    <property type="molecule type" value="Genomic_DNA"/>
</dbReference>
<feature type="region of interest" description="Disordered" evidence="3">
    <location>
        <begin position="104"/>
        <end position="126"/>
    </location>
</feature>
<accession>A0ABY7EF80</accession>
<keyword evidence="1 2" id="KW-0728">SH3 domain</keyword>
<dbReference type="Gene3D" id="2.30.30.40">
    <property type="entry name" value="SH3 Domains"/>
    <property type="match status" value="2"/>
</dbReference>
<dbReference type="PANTHER" id="PTHR14167">
    <property type="entry name" value="SH3 DOMAIN-CONTAINING"/>
    <property type="match status" value="1"/>
</dbReference>
<dbReference type="SUPFAM" id="SSF50044">
    <property type="entry name" value="SH3-domain"/>
    <property type="match status" value="2"/>
</dbReference>
<dbReference type="PANTHER" id="PTHR14167:SF92">
    <property type="entry name" value="CIN85 AND CD2AP RELATED, ISOFORM J"/>
    <property type="match status" value="1"/>
</dbReference>
<feature type="domain" description="SH3" evidence="4">
    <location>
        <begin position="127"/>
        <end position="189"/>
    </location>
</feature>
<evidence type="ECO:0000259" key="4">
    <source>
        <dbReference type="PROSITE" id="PS50002"/>
    </source>
</evidence>
<name>A0ABY7EF80_MYAAR</name>
<sequence length="641" mass="72142">MRERKRNYRTFSKNFMNRGLCVGQSLYVEVEVEYAYEAEQSDELSIKVGDVLSNVVMSEGGWWEGELNGKKGMFPDNFVKVRKKEEKEPKKKDVQATKRQSVKDLANKLKLGPHNETPMIRKKDSGAKKKRAKVVFSYEPEQEDELKLELGEVLDIIKQEEEGWWEGQLNGQNTEEHLIKGKKVQGIGLGNIFGDGPIKLRKTGEKKPMDKPQEPPKAEKREEPAQRKPKEIVLNETDDDKVMHTSMENICDVTPDPDKLDMDLQGLDLTETPLYANTEVLNNEMKALLNDAMGSLDNILVDSFSSSFTESPSKDQDNDIHDKEMNVSDINEDGDSVEAVELRDDSVLEIIGQRCTLYQYDTEKVLHPDMADETIEILDDSVLNVVGSKCPIHSKYKENMYESPKVEVSVRINDSHNRSVEYDEAFDIDDEPEGITDTYMSTPLPSTDQLTGMEFKPPDENKNASIYHCLKDGNIKPSPRDFEKRPTYFCLTPAPKQENDESQSGYLGIYNQPQGVQVRGGVSVGFGDEAVDVEEDPLNTTRGSSMEEDLEEIGATGVVHEAMENDSLNMSWNCSLGGNLEEFNEDYGTQALGMAPLTSRGSAEAVYPRAQESGQQHVGIEEEEELNSSTYYHHLDSAEAD</sequence>